<organism evidence="7 8">
    <name type="scientific">Nesidiocoris tenuis</name>
    <dbReference type="NCBI Taxonomy" id="355587"/>
    <lineage>
        <taxon>Eukaryota</taxon>
        <taxon>Metazoa</taxon>
        <taxon>Ecdysozoa</taxon>
        <taxon>Arthropoda</taxon>
        <taxon>Hexapoda</taxon>
        <taxon>Insecta</taxon>
        <taxon>Pterygota</taxon>
        <taxon>Neoptera</taxon>
        <taxon>Paraneoptera</taxon>
        <taxon>Hemiptera</taxon>
        <taxon>Heteroptera</taxon>
        <taxon>Panheteroptera</taxon>
        <taxon>Cimicomorpha</taxon>
        <taxon>Miridae</taxon>
        <taxon>Dicyphina</taxon>
        <taxon>Nesidiocoris</taxon>
    </lineage>
</organism>
<dbReference type="InterPro" id="IPR050621">
    <property type="entry name" value="Tudor_domain_containing"/>
</dbReference>
<name>A0ABN7AU76_9HEMI</name>
<sequence>MIDVLTSMFENPSSRPAFGFGPSRTWDVGFFLLAQQDPLTHSSGNKFFSPNWFQCCRITNNSSSDSFYNDWYLGRRYQDHRPAKNFDLEMAVDEKPNVQVPGSPALDTVKLDIRTIMANYSSNLISLNQLLREYEQTIGTKLPFRQFGYDSPMQFFQSLPDLVQIVEGARPLLSLVELELPGRTDSVSDQKLSNLSAPVERKPPPRVYPQPINAYPHCYPQQFFPMPMTVPPYPFYTNAPKPFAPASIFPSLPQPMFVPPINSWHIPQKSYSSWQGCQKPINSWQGPPYPFSNYQGAPVFHNWGRPPMIPHSTFDVDHLNDPTDDKKPAITQLPDTELPTTIVKSEDVPEESAEEKKMLEDKCPDYTDVQESDWIPVTVKIRGCVSSRAESLYEPAADQSPVLPKYDRVVNQKYGSITIRKHAGIRMPSKCNTSVNSCLTDEFFSVDGTDNGSLKINDGAPSVRSIALSESLKPDVQGYENENLPPLTPQRGLTEEIKANIKSLLSQNPRGIAADLFVSLYEELYSKPLDFAACGYSHLKDLIVNNEDVILFTKSRSFDDWTLYDAETSQILMGKRSKVPSSKWIPYSVTDNMATLVGKFKDGIDMGEVLQLYKKEFGTEINLKDIGFDSPVEFFRHCKSVKLVVLGNRNIVYPHGWFSNPDKFPEPLIDLFKLPASLPAETTDYVRNDLFKDYECDPSFKYLPPVIPNGLIHPVKLVDVYSPASVYLQFVQSIGKLKKLMRKLNSFYKKEHQMYSLDEGWVMPGLAVAALFKFKWHRAVVTEVQGQTIGLTYVDFGTVSTTSLADIRKLDRRFSEDPMYAVSASLFCIIPANGETWSEESYNFLYNYYSDQLLFAEIFNVNYAVPSVEVNLYLTAIDKEVNVSDQLVKYGLAAYAVDPALVINKNLLSRVGGFFPWWFRYSNSHENDPNAFIQNILHCSSNTPHALEPEDRPCCLSTIVFKFFRSKPGILMELWSSAMLSVADDLIKYVIASLGDAVSCLGWDDCLTECKTFCDRHYPTVEQEGSPSERDTTCKGSEPQDNRSESARSSQDYPDRDRATVGEHFNPPQLAFESARKKRVPPHPKVTLPASPKASREEASISPFTTDINRNRRPNHDLKRFLRCDDEYLLHLPNRDDLYGDRRSDSDDFPDSLMDRLEKRRLKEGTDGSKPIDLHVPEDTSSLTGPSRCSPSRPVSVEQKKSLRNDEIDEMNIIFDRQASGKKLDSSAYCRRVDRTSESWPRSKKTFTPKVIRYVEIFIGSCNLIIFEYKDEFRVSISQLLLIPRITPLLIEHRLASTDKFIESIMAVSRDTDPDLYNDLLNLGLVPSERDELSDPLLVSLREAAGVLNVVDPLVDYSRVFSSIRRDLIEKGLTNISKEAPHYYINAR</sequence>
<feature type="region of interest" description="Disordered" evidence="5">
    <location>
        <begin position="1021"/>
        <end position="1112"/>
    </location>
</feature>
<proteinExistence type="predicted"/>
<feature type="compositionally biased region" description="Low complexity" evidence="5">
    <location>
        <begin position="1186"/>
        <end position="1197"/>
    </location>
</feature>
<comment type="subcellular location">
    <subcellularLocation>
        <location evidence="1">Cytoplasm</location>
    </subcellularLocation>
</comment>
<feature type="domain" description="HTH OST-type" evidence="6">
    <location>
        <begin position="585"/>
        <end position="663"/>
    </location>
</feature>
<dbReference type="InterPro" id="IPR002999">
    <property type="entry name" value="Tudor"/>
</dbReference>
<dbReference type="Pfam" id="PF00567">
    <property type="entry name" value="TUDOR"/>
    <property type="match status" value="1"/>
</dbReference>
<dbReference type="PANTHER" id="PTHR22948:SF76">
    <property type="entry name" value="FI20010P1-RELATED"/>
    <property type="match status" value="1"/>
</dbReference>
<dbReference type="Gene3D" id="3.30.420.610">
    <property type="entry name" value="LOTUS domain-like"/>
    <property type="match status" value="3"/>
</dbReference>
<dbReference type="InterPro" id="IPR025605">
    <property type="entry name" value="OST-HTH/LOTUS_dom"/>
</dbReference>
<dbReference type="Gene3D" id="2.30.30.140">
    <property type="match status" value="1"/>
</dbReference>
<evidence type="ECO:0000256" key="2">
    <source>
        <dbReference type="ARBA" id="ARBA00022490"/>
    </source>
</evidence>
<dbReference type="Pfam" id="PF12872">
    <property type="entry name" value="OST-HTH"/>
    <property type="match status" value="3"/>
</dbReference>
<feature type="region of interest" description="Disordered" evidence="5">
    <location>
        <begin position="1161"/>
        <end position="1202"/>
    </location>
</feature>
<feature type="domain" description="HTH OST-type" evidence="6">
    <location>
        <begin position="493"/>
        <end position="567"/>
    </location>
</feature>
<evidence type="ECO:0000313" key="8">
    <source>
        <dbReference type="Proteomes" id="UP001307889"/>
    </source>
</evidence>
<dbReference type="SUPFAM" id="SSF63748">
    <property type="entry name" value="Tudor/PWWP/MBT"/>
    <property type="match status" value="1"/>
</dbReference>
<evidence type="ECO:0000259" key="6">
    <source>
        <dbReference type="PROSITE" id="PS51644"/>
    </source>
</evidence>
<dbReference type="EMBL" id="AP028912">
    <property type="protein sequence ID" value="BES93982.1"/>
    <property type="molecule type" value="Genomic_DNA"/>
</dbReference>
<evidence type="ECO:0000256" key="1">
    <source>
        <dbReference type="ARBA" id="ARBA00004496"/>
    </source>
</evidence>
<keyword evidence="7" id="KW-0418">Kinase</keyword>
<keyword evidence="2" id="KW-0963">Cytoplasm</keyword>
<feature type="domain" description="HTH OST-type" evidence="6">
    <location>
        <begin position="105"/>
        <end position="179"/>
    </location>
</feature>
<gene>
    <name evidence="7" type="ORF">NTJ_06791</name>
</gene>
<dbReference type="InterPro" id="IPR041966">
    <property type="entry name" value="LOTUS-like"/>
</dbReference>
<keyword evidence="8" id="KW-1185">Reference proteome</keyword>
<protein>
    <submittedName>
        <fullName evidence="7">Stress-activated map kinase-interacting protein</fullName>
    </submittedName>
</protein>
<feature type="compositionally biased region" description="Basic and acidic residues" evidence="5">
    <location>
        <begin position="1027"/>
        <end position="1046"/>
    </location>
</feature>
<dbReference type="Proteomes" id="UP001307889">
    <property type="component" value="Chromosome 4"/>
</dbReference>
<dbReference type="InterPro" id="IPR035437">
    <property type="entry name" value="SNase_OB-fold_sf"/>
</dbReference>
<dbReference type="Gene3D" id="2.40.50.90">
    <property type="match status" value="1"/>
</dbReference>
<keyword evidence="4" id="KW-0744">Spermatogenesis</keyword>
<keyword evidence="3" id="KW-0677">Repeat</keyword>
<dbReference type="PANTHER" id="PTHR22948">
    <property type="entry name" value="TUDOR DOMAIN CONTAINING PROTEIN"/>
    <property type="match status" value="1"/>
</dbReference>
<dbReference type="GO" id="GO:0016301">
    <property type="term" value="F:kinase activity"/>
    <property type="evidence" value="ECO:0007669"/>
    <property type="project" value="UniProtKB-KW"/>
</dbReference>
<keyword evidence="7" id="KW-0808">Transferase</keyword>
<evidence type="ECO:0000256" key="4">
    <source>
        <dbReference type="ARBA" id="ARBA00022871"/>
    </source>
</evidence>
<reference evidence="7 8" key="1">
    <citation type="submission" date="2023-09" db="EMBL/GenBank/DDBJ databases">
        <title>Nesidiocoris tenuis whole genome shotgun sequence.</title>
        <authorList>
            <person name="Shibata T."/>
            <person name="Shimoda M."/>
            <person name="Kobayashi T."/>
            <person name="Uehara T."/>
        </authorList>
    </citation>
    <scope>NUCLEOTIDE SEQUENCE [LARGE SCALE GENOMIC DNA]</scope>
    <source>
        <strain evidence="7 8">Japan</strain>
    </source>
</reference>
<evidence type="ECO:0000256" key="3">
    <source>
        <dbReference type="ARBA" id="ARBA00022737"/>
    </source>
</evidence>
<feature type="compositionally biased region" description="Basic and acidic residues" evidence="5">
    <location>
        <begin position="1161"/>
        <end position="1178"/>
    </location>
</feature>
<dbReference type="PROSITE" id="PS51644">
    <property type="entry name" value="HTH_OST"/>
    <property type="match status" value="3"/>
</dbReference>
<evidence type="ECO:0000256" key="5">
    <source>
        <dbReference type="SAM" id="MobiDB-lite"/>
    </source>
</evidence>
<accession>A0ABN7AU76</accession>
<keyword evidence="4" id="KW-0221">Differentiation</keyword>
<evidence type="ECO:0000313" key="7">
    <source>
        <dbReference type="EMBL" id="BES93982.1"/>
    </source>
</evidence>